<evidence type="ECO:0000256" key="1">
    <source>
        <dbReference type="ARBA" id="ARBA00009570"/>
    </source>
</evidence>
<dbReference type="Pfam" id="PF00866">
    <property type="entry name" value="Ring_hydroxyl_B"/>
    <property type="match status" value="1"/>
</dbReference>
<evidence type="ECO:0000313" key="6">
    <source>
        <dbReference type="Proteomes" id="UP000092952"/>
    </source>
</evidence>
<dbReference type="GO" id="GO:0051213">
    <property type="term" value="F:dioxygenase activity"/>
    <property type="evidence" value="ECO:0007669"/>
    <property type="project" value="UniProtKB-KW"/>
</dbReference>
<evidence type="ECO:0000256" key="2">
    <source>
        <dbReference type="ARBA" id="ARBA00022797"/>
    </source>
</evidence>
<accession>A0A1B1YQ84</accession>
<reference evidence="6" key="1">
    <citation type="submission" date="2016-03" db="EMBL/GenBank/DDBJ databases">
        <title>Complete genome sequence of Solimmundus cernigliae, representing a novel lineage of polycyclic aromatic hydrocarbon degraders within the Gammaproteobacteria.</title>
        <authorList>
            <person name="Singleton D.R."/>
            <person name="Dickey A.N."/>
            <person name="Scholl E.H."/>
            <person name="Wright F.A."/>
            <person name="Aitken M.D."/>
        </authorList>
    </citation>
    <scope>NUCLEOTIDE SEQUENCE [LARGE SCALE GENOMIC DNA]</scope>
    <source>
        <strain evidence="6">TR3.2</strain>
    </source>
</reference>
<dbReference type="InParanoid" id="A0A1B1YQ84"/>
<protein>
    <recommendedName>
        <fullName evidence="7">Aromatic-ring-hydroxylating dioxygenase subunit beta</fullName>
    </recommendedName>
</protein>
<dbReference type="Gene3D" id="3.10.450.50">
    <property type="match status" value="1"/>
</dbReference>
<keyword evidence="6" id="KW-1185">Reference proteome</keyword>
<keyword evidence="2" id="KW-0058">Aromatic hydrocarbons catabolism</keyword>
<keyword evidence="4" id="KW-0560">Oxidoreductase</keyword>
<dbReference type="PANTHER" id="PTHR41534">
    <property type="entry name" value="BLR3401 PROTEIN"/>
    <property type="match status" value="1"/>
</dbReference>
<dbReference type="RefSeq" id="WP_068802432.1">
    <property type="nucleotide sequence ID" value="NZ_CP014671.1"/>
</dbReference>
<evidence type="ECO:0008006" key="7">
    <source>
        <dbReference type="Google" id="ProtNLM"/>
    </source>
</evidence>
<dbReference type="OrthoDB" id="7062869at2"/>
<dbReference type="InterPro" id="IPR000391">
    <property type="entry name" value="Rng_hydr_dOase-bsu"/>
</dbReference>
<evidence type="ECO:0000256" key="4">
    <source>
        <dbReference type="ARBA" id="ARBA00023002"/>
    </source>
</evidence>
<keyword evidence="3" id="KW-0223">Dioxygenase</keyword>
<comment type="similarity">
    <text evidence="1">Belongs to the bacterial ring-hydroxylating dioxygenase beta subunit family.</text>
</comment>
<dbReference type="SUPFAM" id="SSF54427">
    <property type="entry name" value="NTF2-like"/>
    <property type="match status" value="1"/>
</dbReference>
<dbReference type="Proteomes" id="UP000092952">
    <property type="component" value="Chromosome"/>
</dbReference>
<dbReference type="STRING" id="1810504.PG2T_01060"/>
<gene>
    <name evidence="5" type="ORF">PG2T_01060</name>
</gene>
<evidence type="ECO:0000256" key="3">
    <source>
        <dbReference type="ARBA" id="ARBA00022964"/>
    </source>
</evidence>
<sequence length="163" mass="19103">MDRNAVEAFLIEEARLIDEKRWREWQKLFSTDALYWIPSNRLDADPLQHVSFVYDDMELLNERLIRLESEFCFAQAVPSSTLHQISNIAIAPGEQDGEIAVRSNQVIYEFKNNSQRRLEPLNIFPAFCEHILRRADTGVWQIRYKKVGLLNCDSEITNLTFLL</sequence>
<dbReference type="KEGG" id="gbi:PG2T_01060"/>
<dbReference type="InterPro" id="IPR032710">
    <property type="entry name" value="NTF2-like_dom_sf"/>
</dbReference>
<dbReference type="GO" id="GO:0019380">
    <property type="term" value="P:3-phenylpropionate catabolic process"/>
    <property type="evidence" value="ECO:0007669"/>
    <property type="project" value="TreeGrafter"/>
</dbReference>
<dbReference type="EMBL" id="CP014671">
    <property type="protein sequence ID" value="ANX02919.1"/>
    <property type="molecule type" value="Genomic_DNA"/>
</dbReference>
<organism evidence="5 6">
    <name type="scientific">Immundisolibacter cernigliae</name>
    <dbReference type="NCBI Taxonomy" id="1810504"/>
    <lineage>
        <taxon>Bacteria</taxon>
        <taxon>Pseudomonadati</taxon>
        <taxon>Pseudomonadota</taxon>
        <taxon>Gammaproteobacteria</taxon>
        <taxon>Immundisolibacterales</taxon>
        <taxon>Immundisolibacteraceae</taxon>
        <taxon>Immundisolibacter</taxon>
    </lineage>
</organism>
<dbReference type="PANTHER" id="PTHR41534:SF1">
    <property type="entry name" value="BLR3401 PROTEIN"/>
    <property type="match status" value="1"/>
</dbReference>
<name>A0A1B1YQ84_9GAMM</name>
<dbReference type="AlphaFoldDB" id="A0A1B1YQ84"/>
<evidence type="ECO:0000313" key="5">
    <source>
        <dbReference type="EMBL" id="ANX02919.1"/>
    </source>
</evidence>
<proteinExistence type="inferred from homology"/>